<comment type="similarity">
    <text evidence="2 7">Belongs to the Mediator complex subunit 14 family.</text>
</comment>
<dbReference type="InParanoid" id="A0A2P6NTN2"/>
<comment type="caution">
    <text evidence="10">The sequence shown here is derived from an EMBL/GenBank/DDBJ whole genome shotgun (WGS) entry which is preliminary data.</text>
</comment>
<comment type="subunit">
    <text evidence="7">Component of the Mediator complex.</text>
</comment>
<organism evidence="10 11">
    <name type="scientific">Planoprotostelium fungivorum</name>
    <dbReference type="NCBI Taxonomy" id="1890364"/>
    <lineage>
        <taxon>Eukaryota</taxon>
        <taxon>Amoebozoa</taxon>
        <taxon>Evosea</taxon>
        <taxon>Variosea</taxon>
        <taxon>Cavosteliida</taxon>
        <taxon>Cavosteliaceae</taxon>
        <taxon>Planoprotostelium</taxon>
    </lineage>
</organism>
<dbReference type="Proteomes" id="UP000241769">
    <property type="component" value="Unassembled WGS sequence"/>
</dbReference>
<evidence type="ECO:0000256" key="4">
    <source>
        <dbReference type="ARBA" id="ARBA00023159"/>
    </source>
</evidence>
<sequence length="602" mass="68189">MTELIHQLTQQTYYQLNQLTNSLHDRSGLERRALIVLFLNQTRIKFAKLMVAVKWALNNSYAPANGREEESNKDGTAGNFIINKSWDILRVIEAQDSLLRNAADSLYNLHSEVSERSAPIYDLTNAVDVLTTGAYKRLPLVIHKTIESPTITTPRDDEKKRVIDRLSRIIHLKLFSASIPSQFTEAYVLNGHAVCGVSREFRAHITLKGDTETEPWVISHLDIFVRSDPELTEESPNLQHPSFSKQIKEVNHLAQSRMSASSNPLHDLYEVVHAFCISLQLYILSHQCQKLSKIQPSLQLVSDGSDHSKKIVIKYWTSSSVTASNTPATSSQSGETSKSPPTLEISSSPSGLTLKHTPSITDPSNHSVPLMKPRSDRLNLGEILNHVINAYVQSRLTRAYESLRPTSGGFDFHSRSRLLPSEEDAHQLCLKIDLVKNSSLNVRIDRRTGLYSLKVEPPSFEEDFIKLLEDRINSMDVGEIKTVVRVSLNRKMVEYYESLAHSARLTTTRRLPKRSLVANANFTENALYIRLAQPHQDYFLVVEITEIFQQKLFLIRTKPNDEVTGLVNIEQVEALPDRHNGSIELKPLPIAACYRILNRMRE</sequence>
<dbReference type="GO" id="GO:0006357">
    <property type="term" value="P:regulation of transcription by RNA polymerase II"/>
    <property type="evidence" value="ECO:0007669"/>
    <property type="project" value="InterPro"/>
</dbReference>
<protein>
    <recommendedName>
        <fullName evidence="7">Mediator of RNA polymerase II transcription subunit 14</fullName>
    </recommendedName>
    <alternativeName>
        <fullName evidence="7">Mediator complex subunit 14</fullName>
    </alternativeName>
</protein>
<proteinExistence type="inferred from homology"/>
<dbReference type="InterPro" id="IPR013947">
    <property type="entry name" value="Mediator_Med14"/>
</dbReference>
<dbReference type="GO" id="GO:0003712">
    <property type="term" value="F:transcription coregulator activity"/>
    <property type="evidence" value="ECO:0007669"/>
    <property type="project" value="UniProtKB-UniRule"/>
</dbReference>
<dbReference type="OrthoDB" id="17376at2759"/>
<dbReference type="AlphaFoldDB" id="A0A2P6NTN2"/>
<evidence type="ECO:0000313" key="11">
    <source>
        <dbReference type="Proteomes" id="UP000241769"/>
    </source>
</evidence>
<keyword evidence="11" id="KW-1185">Reference proteome</keyword>
<reference evidence="10 11" key="1">
    <citation type="journal article" date="2018" name="Genome Biol. Evol.">
        <title>Multiple Roots of Fruiting Body Formation in Amoebozoa.</title>
        <authorList>
            <person name="Hillmann F."/>
            <person name="Forbes G."/>
            <person name="Novohradska S."/>
            <person name="Ferling I."/>
            <person name="Riege K."/>
            <person name="Groth M."/>
            <person name="Westermann M."/>
            <person name="Marz M."/>
            <person name="Spaller T."/>
            <person name="Winckler T."/>
            <person name="Schaap P."/>
            <person name="Glockner G."/>
        </authorList>
    </citation>
    <scope>NUCLEOTIDE SEQUENCE [LARGE SCALE GENOMIC DNA]</scope>
    <source>
        <strain evidence="10 11">Jena</strain>
    </source>
</reference>
<keyword evidence="6 7" id="KW-0539">Nucleus</keyword>
<comment type="subcellular location">
    <subcellularLocation>
        <location evidence="1 7">Nucleus</location>
    </subcellularLocation>
</comment>
<evidence type="ECO:0000256" key="3">
    <source>
        <dbReference type="ARBA" id="ARBA00023015"/>
    </source>
</evidence>
<dbReference type="Pfam" id="PF08638">
    <property type="entry name" value="Med14"/>
    <property type="match status" value="2"/>
</dbReference>
<dbReference type="InterPro" id="IPR055122">
    <property type="entry name" value="Med14_N"/>
</dbReference>
<feature type="compositionally biased region" description="Polar residues" evidence="8">
    <location>
        <begin position="322"/>
        <end position="367"/>
    </location>
</feature>
<evidence type="ECO:0000256" key="5">
    <source>
        <dbReference type="ARBA" id="ARBA00023163"/>
    </source>
</evidence>
<evidence type="ECO:0000313" key="10">
    <source>
        <dbReference type="EMBL" id="PRP87333.1"/>
    </source>
</evidence>
<evidence type="ECO:0000256" key="2">
    <source>
        <dbReference type="ARBA" id="ARBA00007813"/>
    </source>
</evidence>
<evidence type="ECO:0000259" key="9">
    <source>
        <dbReference type="Pfam" id="PF08638"/>
    </source>
</evidence>
<dbReference type="PANTHER" id="PTHR12809">
    <property type="entry name" value="MEDIATOR COMPLEX SUBUNIT"/>
    <property type="match status" value="1"/>
</dbReference>
<comment type="function">
    <text evidence="7">Component of the Mediator complex, a coactivator involved in the regulated transcription of nearly all RNA polymerase II-dependent genes. Mediator functions as a bridge to convey information from gene-specific regulatory proteins to the basal RNA polymerase II transcription machinery. Mediator is recruited to promoters by direct interactions with regulatory proteins and serves as a scaffold for the assembly of a functional preinitiation complex with RNA polymerase II and the general transcription factors.</text>
</comment>
<gene>
    <name evidence="10" type="ORF">PROFUN_01595</name>
</gene>
<feature type="domain" description="Mediator complex subunit MED14 N-terminal" evidence="9">
    <location>
        <begin position="82"/>
        <end position="208"/>
    </location>
</feature>
<dbReference type="GO" id="GO:0016592">
    <property type="term" value="C:mediator complex"/>
    <property type="evidence" value="ECO:0007669"/>
    <property type="project" value="UniProtKB-UniRule"/>
</dbReference>
<dbReference type="GO" id="GO:0070847">
    <property type="term" value="C:core mediator complex"/>
    <property type="evidence" value="ECO:0007669"/>
    <property type="project" value="TreeGrafter"/>
</dbReference>
<dbReference type="PANTHER" id="PTHR12809:SF2">
    <property type="entry name" value="MEDIATOR OF RNA POLYMERASE II TRANSCRIPTION SUBUNIT 14"/>
    <property type="match status" value="1"/>
</dbReference>
<evidence type="ECO:0000256" key="7">
    <source>
        <dbReference type="RuleBase" id="RU365082"/>
    </source>
</evidence>
<evidence type="ECO:0000256" key="6">
    <source>
        <dbReference type="ARBA" id="ARBA00023242"/>
    </source>
</evidence>
<keyword evidence="4 7" id="KW-0010">Activator</keyword>
<name>A0A2P6NTN2_9EUKA</name>
<dbReference type="STRING" id="1890364.A0A2P6NTN2"/>
<accession>A0A2P6NTN2</accession>
<dbReference type="EMBL" id="MDYQ01000021">
    <property type="protein sequence ID" value="PRP87333.1"/>
    <property type="molecule type" value="Genomic_DNA"/>
</dbReference>
<evidence type="ECO:0000256" key="8">
    <source>
        <dbReference type="SAM" id="MobiDB-lite"/>
    </source>
</evidence>
<feature type="region of interest" description="Disordered" evidence="8">
    <location>
        <begin position="322"/>
        <end position="370"/>
    </location>
</feature>
<evidence type="ECO:0000256" key="1">
    <source>
        <dbReference type="ARBA" id="ARBA00004123"/>
    </source>
</evidence>
<feature type="domain" description="Mediator complex subunit MED14 N-terminal" evidence="9">
    <location>
        <begin position="2"/>
        <end position="59"/>
    </location>
</feature>
<keyword evidence="3 7" id="KW-0805">Transcription regulation</keyword>
<keyword evidence="5 7" id="KW-0804">Transcription</keyword>